<feature type="domain" description="PWWP" evidence="2">
    <location>
        <begin position="126"/>
        <end position="187"/>
    </location>
</feature>
<feature type="compositionally biased region" description="Basic and acidic residues" evidence="1">
    <location>
        <begin position="457"/>
        <end position="477"/>
    </location>
</feature>
<feature type="region of interest" description="Disordered" evidence="1">
    <location>
        <begin position="326"/>
        <end position="363"/>
    </location>
</feature>
<protein>
    <submittedName>
        <fullName evidence="4">Uncharacterized protein LOC104768466</fullName>
    </submittedName>
</protein>
<feature type="compositionally biased region" description="Polar residues" evidence="1">
    <location>
        <begin position="486"/>
        <end position="497"/>
    </location>
</feature>
<feature type="region of interest" description="Disordered" evidence="1">
    <location>
        <begin position="379"/>
        <end position="497"/>
    </location>
</feature>
<gene>
    <name evidence="4" type="primary">LOC104768466</name>
</gene>
<dbReference type="InterPro" id="IPR000313">
    <property type="entry name" value="PWWP_dom"/>
</dbReference>
<dbReference type="Gene3D" id="2.30.30.140">
    <property type="match status" value="1"/>
</dbReference>
<dbReference type="GeneID" id="104768466"/>
<dbReference type="SUPFAM" id="SSF63748">
    <property type="entry name" value="Tudor/PWWP/MBT"/>
    <property type="match status" value="1"/>
</dbReference>
<proteinExistence type="predicted"/>
<keyword evidence="3" id="KW-1185">Reference proteome</keyword>
<organism evidence="3 4">
    <name type="scientific">Camelina sativa</name>
    <name type="common">False flax</name>
    <name type="synonym">Myagrum sativum</name>
    <dbReference type="NCBI Taxonomy" id="90675"/>
    <lineage>
        <taxon>Eukaryota</taxon>
        <taxon>Viridiplantae</taxon>
        <taxon>Streptophyta</taxon>
        <taxon>Embryophyta</taxon>
        <taxon>Tracheophyta</taxon>
        <taxon>Spermatophyta</taxon>
        <taxon>Magnoliopsida</taxon>
        <taxon>eudicotyledons</taxon>
        <taxon>Gunneridae</taxon>
        <taxon>Pentapetalae</taxon>
        <taxon>rosids</taxon>
        <taxon>malvids</taxon>
        <taxon>Brassicales</taxon>
        <taxon>Brassicaceae</taxon>
        <taxon>Camelineae</taxon>
        <taxon>Camelina</taxon>
    </lineage>
</organism>
<evidence type="ECO:0000313" key="4">
    <source>
        <dbReference type="RefSeq" id="XP_010490766.1"/>
    </source>
</evidence>
<feature type="compositionally biased region" description="Basic and acidic residues" evidence="1">
    <location>
        <begin position="339"/>
        <end position="363"/>
    </location>
</feature>
<dbReference type="InterPro" id="IPR053063">
    <property type="entry name" value="PWWP_domain_containing_PDP"/>
</dbReference>
<evidence type="ECO:0000256" key="1">
    <source>
        <dbReference type="SAM" id="MobiDB-lite"/>
    </source>
</evidence>
<accession>A0ABM0XTC5</accession>
<dbReference type="Pfam" id="PF00855">
    <property type="entry name" value="PWWP"/>
    <property type="match status" value="1"/>
</dbReference>
<dbReference type="PANTHER" id="PTHR42851:SF19">
    <property type="entry name" value="PWWP DOMAIN-CONTAINING PROTEIN 2-RELATED"/>
    <property type="match status" value="1"/>
</dbReference>
<feature type="compositionally biased region" description="Basic and acidic residues" evidence="1">
    <location>
        <begin position="400"/>
        <end position="415"/>
    </location>
</feature>
<dbReference type="CDD" id="cd05162">
    <property type="entry name" value="PWWP"/>
    <property type="match status" value="1"/>
</dbReference>
<evidence type="ECO:0000259" key="2">
    <source>
        <dbReference type="PROSITE" id="PS50812"/>
    </source>
</evidence>
<reference evidence="3" key="1">
    <citation type="journal article" date="2014" name="Nat. Commun.">
        <title>The emerging biofuel crop Camelina sativa retains a highly undifferentiated hexaploid genome structure.</title>
        <authorList>
            <person name="Kagale S."/>
            <person name="Koh C."/>
            <person name="Nixon J."/>
            <person name="Bollina V."/>
            <person name="Clarke W.E."/>
            <person name="Tuteja R."/>
            <person name="Spillane C."/>
            <person name="Robinson S.J."/>
            <person name="Links M.G."/>
            <person name="Clarke C."/>
            <person name="Higgins E.E."/>
            <person name="Huebert T."/>
            <person name="Sharpe A.G."/>
            <person name="Parkin I.A."/>
        </authorList>
    </citation>
    <scope>NUCLEOTIDE SEQUENCE [LARGE SCALE GENOMIC DNA]</scope>
    <source>
        <strain evidence="3">cv. DH55</strain>
    </source>
</reference>
<dbReference type="PANTHER" id="PTHR42851">
    <property type="entry name" value="ALDOLASE-RELATED"/>
    <property type="match status" value="1"/>
</dbReference>
<dbReference type="Proteomes" id="UP000694864">
    <property type="component" value="Chromosome 20"/>
</dbReference>
<dbReference type="SMART" id="SM00293">
    <property type="entry name" value="PWWP"/>
    <property type="match status" value="1"/>
</dbReference>
<dbReference type="PROSITE" id="PS50812">
    <property type="entry name" value="PWWP"/>
    <property type="match status" value="1"/>
</dbReference>
<name>A0ABM0XTC5_CAMSA</name>
<reference evidence="4" key="2">
    <citation type="submission" date="2025-08" db="UniProtKB">
        <authorList>
            <consortium name="RefSeq"/>
        </authorList>
    </citation>
    <scope>IDENTIFICATION</scope>
    <source>
        <tissue evidence="4">Leaf</tissue>
    </source>
</reference>
<evidence type="ECO:0000313" key="3">
    <source>
        <dbReference type="Proteomes" id="UP000694864"/>
    </source>
</evidence>
<dbReference type="RefSeq" id="XP_010490766.1">
    <property type="nucleotide sequence ID" value="XM_010492464.2"/>
</dbReference>
<sequence>MSTEPEGVESDSNADFAAKSSRFDYGVAHSSDTLTDATSFQAQQDLVVEGKGSGSALDGKDVDSHGDNLCNVVDSGAYSVDFCESRNLDSSGEKESKFGVVSSGSDLLKGSKDKNGFVNENLKLSDSDLVWAKVRSYPWWPGQVFDASDTSKIAKKHFKKGTVLVAYFGDCTFAWINASRIKPFHQHYSLMQEQSNSDQFRDAIDCALEEVSRRVEFGLSCSCISEEAYIKLKTQNIVSAGIREESRVRYGGDKLSNADSFEPVKLVEYVRRLACFPDYDATEELKFVINRAQVLAFRQWKDHSHSLDYERFIKSIESTASLPKANTVEGISSRKRKTDYKDNAEHKERFDSEDRTDEETKEKTLSDLIVKKRCGSKSTEILDGKSHSEKKRKAASLESGKSEKRIKNNRLKEDSVSNISDEENDFAVGDANKGGSEINSLTPALRPCDDSNSTTKLEVENEKTKKPTHEELAERKISSPGLHTAKTPTGISESISTDPLNYEDFEMFINELSCSNLNNGITETEPCDKKDSAADQILPANKEITGSGLKEQTGVKDCSADSSAPNALILNIEDSGSVPPEEMLHLKGSIAEKPSDKKDSEEVQILPATKEITASGSKEHIGLKDCSADSSARYALILKFADSGSVPSEAKLNEIFNRYGPLHESKTKVTKKGKRAKVLFKRSEDAKTAFSSTGKYSIFGPSLLSYKLEYVCPTAKKSNNVTV</sequence>